<reference evidence="4 5" key="1">
    <citation type="submission" date="2022-05" db="EMBL/GenBank/DDBJ databases">
        <authorList>
            <person name="Zhou X."/>
            <person name="Li K."/>
            <person name="Man Y."/>
        </authorList>
    </citation>
    <scope>NUCLEOTIDE SEQUENCE [LARGE SCALE GENOMIC DNA]</scope>
    <source>
        <strain evidence="4 5">MS405</strain>
        <plasmid evidence="4 5">p1</plasmid>
    </source>
</reference>
<accession>A0ABY4Q8I1</accession>
<dbReference type="PANTHER" id="PTHR10344">
    <property type="entry name" value="THYMIDYLATE KINASE"/>
    <property type="match status" value="1"/>
</dbReference>
<keyword evidence="2" id="KW-0547">Nucleotide-binding</keyword>
<name>A0ABY4Q8I1_9ACTN</name>
<dbReference type="Proteomes" id="UP000829992">
    <property type="component" value="Plasmid p1"/>
</dbReference>
<keyword evidence="4" id="KW-0614">Plasmid</keyword>
<dbReference type="EMBL" id="CP097290">
    <property type="protein sequence ID" value="UQT61991.1"/>
    <property type="molecule type" value="Genomic_DNA"/>
</dbReference>
<dbReference type="SUPFAM" id="SSF52540">
    <property type="entry name" value="P-loop containing nucleoside triphosphate hydrolases"/>
    <property type="match status" value="1"/>
</dbReference>
<keyword evidence="4" id="KW-0808">Transferase</keyword>
<proteinExistence type="predicted"/>
<keyword evidence="5" id="KW-1185">Reference proteome</keyword>
<dbReference type="Gene3D" id="3.40.50.300">
    <property type="entry name" value="P-loop containing nucleotide triphosphate hydrolases"/>
    <property type="match status" value="1"/>
</dbReference>
<organism evidence="4 5">
    <name type="scientific">Streptomyces durmitorensis</name>
    <dbReference type="NCBI Taxonomy" id="319947"/>
    <lineage>
        <taxon>Bacteria</taxon>
        <taxon>Bacillati</taxon>
        <taxon>Actinomycetota</taxon>
        <taxon>Actinomycetes</taxon>
        <taxon>Kitasatosporales</taxon>
        <taxon>Streptomycetaceae</taxon>
        <taxon>Streptomyces</taxon>
    </lineage>
</organism>
<evidence type="ECO:0000256" key="2">
    <source>
        <dbReference type="ARBA" id="ARBA00022741"/>
    </source>
</evidence>
<evidence type="ECO:0000313" key="5">
    <source>
        <dbReference type="Proteomes" id="UP000829992"/>
    </source>
</evidence>
<dbReference type="InterPro" id="IPR027417">
    <property type="entry name" value="P-loop_NTPase"/>
</dbReference>
<dbReference type="RefSeq" id="WP_249593297.1">
    <property type="nucleotide sequence ID" value="NZ_BAAAQL010000080.1"/>
</dbReference>
<evidence type="ECO:0000256" key="3">
    <source>
        <dbReference type="ARBA" id="ARBA00022840"/>
    </source>
</evidence>
<sequence length="210" mass="22883">MIVAIVGADGAGKTTVTRAVGEALGGLASVVDRWDIIDNSAYPFADFIKPDERRVRTCAVRMAPQSRVMFLLWAAVASVTDRQAAADPAEVLLLDGYWMKHAASEIAYGTDPAWVEAVGEGLPAADVVVYLRSDPATAWDRMGERAVPYECGLDLSCSKQSFLRHQQKIHKVLDSWADRFGWTVVDVHKPLPQVVDTVLEHVRAHEGAAA</sequence>
<dbReference type="PANTHER" id="PTHR10344:SF4">
    <property type="entry name" value="UMP-CMP KINASE 2, MITOCHONDRIAL"/>
    <property type="match status" value="1"/>
</dbReference>
<evidence type="ECO:0000256" key="1">
    <source>
        <dbReference type="ARBA" id="ARBA00017144"/>
    </source>
</evidence>
<keyword evidence="4" id="KW-0418">Kinase</keyword>
<protein>
    <recommendedName>
        <fullName evidence="1">Thymidylate kinase</fullName>
    </recommendedName>
</protein>
<gene>
    <name evidence="4" type="ORF">M4V62_43465</name>
</gene>
<dbReference type="GO" id="GO:0016301">
    <property type="term" value="F:kinase activity"/>
    <property type="evidence" value="ECO:0007669"/>
    <property type="project" value="UniProtKB-KW"/>
</dbReference>
<geneLocation type="plasmid" evidence="4 5">
    <name>p1</name>
</geneLocation>
<evidence type="ECO:0000313" key="4">
    <source>
        <dbReference type="EMBL" id="UQT61991.1"/>
    </source>
</evidence>
<keyword evidence="3" id="KW-0067">ATP-binding</keyword>